<evidence type="ECO:0000313" key="1">
    <source>
        <dbReference type="EMBL" id="GKY90089.1"/>
    </source>
</evidence>
<name>A0ABQ5LYN0_9RHOB</name>
<sequence>MPCRRLKTFGNALGTDLAHNPAKARAFRNQVSFTQDPGDHAFNLRWQSEGARLGAAAFGKE</sequence>
<keyword evidence="2" id="KW-1185">Reference proteome</keyword>
<dbReference type="Proteomes" id="UP001144205">
    <property type="component" value="Unassembled WGS sequence"/>
</dbReference>
<proteinExistence type="predicted"/>
<dbReference type="EMBL" id="BROH01000017">
    <property type="protein sequence ID" value="GKY90089.1"/>
    <property type="molecule type" value="Genomic_DNA"/>
</dbReference>
<accession>A0ABQ5LYN0</accession>
<protein>
    <submittedName>
        <fullName evidence="1">Uncharacterized protein</fullName>
    </submittedName>
</protein>
<organism evidence="1 2">
    <name type="scientific">Sinisalibacter aestuarii</name>
    <dbReference type="NCBI Taxonomy" id="2949426"/>
    <lineage>
        <taxon>Bacteria</taxon>
        <taxon>Pseudomonadati</taxon>
        <taxon>Pseudomonadota</taxon>
        <taxon>Alphaproteobacteria</taxon>
        <taxon>Rhodobacterales</taxon>
        <taxon>Roseobacteraceae</taxon>
        <taxon>Sinisalibacter</taxon>
    </lineage>
</organism>
<evidence type="ECO:0000313" key="2">
    <source>
        <dbReference type="Proteomes" id="UP001144205"/>
    </source>
</evidence>
<comment type="caution">
    <text evidence="1">The sequence shown here is derived from an EMBL/GenBank/DDBJ whole genome shotgun (WGS) entry which is preliminary data.</text>
</comment>
<gene>
    <name evidence="1" type="ORF">STA1M1_39580</name>
</gene>
<reference evidence="1" key="1">
    <citation type="journal article" date="2023" name="Int. J. Syst. Evol. Microbiol.">
        <title>Sinisalibacter aestuarii sp. nov., isolated from estuarine sediment of the Arakawa River.</title>
        <authorList>
            <person name="Arafat S.T."/>
            <person name="Hirano S."/>
            <person name="Sato A."/>
            <person name="Takeuchi K."/>
            <person name="Yasuda T."/>
            <person name="Terahara T."/>
            <person name="Hamada M."/>
            <person name="Kobayashi T."/>
        </authorList>
    </citation>
    <scope>NUCLEOTIDE SEQUENCE</scope>
    <source>
        <strain evidence="1">B-399</strain>
    </source>
</reference>